<keyword evidence="4" id="KW-0375">Hydrogen ion transport</keyword>
<evidence type="ECO:0000256" key="4">
    <source>
        <dbReference type="ARBA" id="ARBA00022781"/>
    </source>
</evidence>
<dbReference type="HAMAP" id="MF_00815">
    <property type="entry name" value="ATP_synth_gamma_bact"/>
    <property type="match status" value="1"/>
</dbReference>
<dbReference type="CDD" id="cd12151">
    <property type="entry name" value="F1-ATPase_gamma"/>
    <property type="match status" value="1"/>
</dbReference>
<protein>
    <recommendedName>
        <fullName evidence="10">F0F1 ATP synthase subunit gamma</fullName>
    </recommendedName>
</protein>
<dbReference type="AlphaFoldDB" id="X1P0A7"/>
<dbReference type="PANTHER" id="PTHR11693">
    <property type="entry name" value="ATP SYNTHASE GAMMA CHAIN"/>
    <property type="match status" value="1"/>
</dbReference>
<dbReference type="Gene3D" id="3.40.1380.10">
    <property type="match status" value="1"/>
</dbReference>
<dbReference type="PANTHER" id="PTHR11693:SF22">
    <property type="entry name" value="ATP SYNTHASE SUBUNIT GAMMA, MITOCHONDRIAL"/>
    <property type="match status" value="1"/>
</dbReference>
<evidence type="ECO:0000313" key="9">
    <source>
        <dbReference type="EMBL" id="GAI35881.1"/>
    </source>
</evidence>
<dbReference type="Pfam" id="PF00231">
    <property type="entry name" value="ATP-synt"/>
    <property type="match status" value="1"/>
</dbReference>
<feature type="non-terminal residue" evidence="9">
    <location>
        <position position="256"/>
    </location>
</feature>
<keyword evidence="5" id="KW-0406">Ion transport</keyword>
<keyword evidence="7" id="KW-0139">CF(1)</keyword>
<dbReference type="InterPro" id="IPR035968">
    <property type="entry name" value="ATP_synth_F1_ATPase_gsu"/>
</dbReference>
<comment type="caution">
    <text evidence="9">The sequence shown here is derived from an EMBL/GenBank/DDBJ whole genome shotgun (WGS) entry which is preliminary data.</text>
</comment>
<evidence type="ECO:0000256" key="5">
    <source>
        <dbReference type="ARBA" id="ARBA00023065"/>
    </source>
</evidence>
<comment type="subcellular location">
    <subcellularLocation>
        <location evidence="1">Membrane</location>
        <topology evidence="1">Peripheral membrane protein</topology>
    </subcellularLocation>
</comment>
<dbReference type="InterPro" id="IPR000131">
    <property type="entry name" value="ATP_synth_F1_gsu"/>
</dbReference>
<keyword evidence="6" id="KW-0472">Membrane</keyword>
<evidence type="ECO:0000256" key="1">
    <source>
        <dbReference type="ARBA" id="ARBA00004170"/>
    </source>
</evidence>
<dbReference type="GO" id="GO:0045259">
    <property type="term" value="C:proton-transporting ATP synthase complex"/>
    <property type="evidence" value="ECO:0007669"/>
    <property type="project" value="UniProtKB-KW"/>
</dbReference>
<evidence type="ECO:0000256" key="6">
    <source>
        <dbReference type="ARBA" id="ARBA00023136"/>
    </source>
</evidence>
<comment type="similarity">
    <text evidence="2">Belongs to the ATPase gamma chain family.</text>
</comment>
<dbReference type="SUPFAM" id="SSF52943">
    <property type="entry name" value="ATP synthase (F1-ATPase), gamma subunit"/>
    <property type="match status" value="1"/>
</dbReference>
<dbReference type="PRINTS" id="PR00126">
    <property type="entry name" value="ATPASEGAMMA"/>
</dbReference>
<reference evidence="9" key="1">
    <citation type="journal article" date="2014" name="Front. Microbiol.">
        <title>High frequency of phylogenetically diverse reductive dehalogenase-homologous genes in deep subseafloor sedimentary metagenomes.</title>
        <authorList>
            <person name="Kawai M."/>
            <person name="Futagami T."/>
            <person name="Toyoda A."/>
            <person name="Takaki Y."/>
            <person name="Nishi S."/>
            <person name="Hori S."/>
            <person name="Arai W."/>
            <person name="Tsubouchi T."/>
            <person name="Morono Y."/>
            <person name="Uchiyama I."/>
            <person name="Ito T."/>
            <person name="Fujiyama A."/>
            <person name="Inagaki F."/>
            <person name="Takami H."/>
        </authorList>
    </citation>
    <scope>NUCLEOTIDE SEQUENCE</scope>
    <source>
        <strain evidence="9">Expedition CK06-06</strain>
    </source>
</reference>
<keyword evidence="3" id="KW-0813">Transport</keyword>
<evidence type="ECO:0008006" key="10">
    <source>
        <dbReference type="Google" id="ProtNLM"/>
    </source>
</evidence>
<gene>
    <name evidence="9" type="ORF">S06H3_47666</name>
</gene>
<name>X1P0A7_9ZZZZ</name>
<feature type="non-terminal residue" evidence="9">
    <location>
        <position position="1"/>
    </location>
</feature>
<dbReference type="EMBL" id="BARV01029956">
    <property type="protein sequence ID" value="GAI35881.1"/>
    <property type="molecule type" value="Genomic_DNA"/>
</dbReference>
<dbReference type="GO" id="GO:0046933">
    <property type="term" value="F:proton-transporting ATP synthase activity, rotational mechanism"/>
    <property type="evidence" value="ECO:0007669"/>
    <property type="project" value="InterPro"/>
</dbReference>
<organism evidence="9">
    <name type="scientific">marine sediment metagenome</name>
    <dbReference type="NCBI Taxonomy" id="412755"/>
    <lineage>
        <taxon>unclassified sequences</taxon>
        <taxon>metagenomes</taxon>
        <taxon>ecological metagenomes</taxon>
    </lineage>
</organism>
<evidence type="ECO:0000256" key="2">
    <source>
        <dbReference type="ARBA" id="ARBA00007681"/>
    </source>
</evidence>
<accession>X1P0A7</accession>
<evidence type="ECO:0000256" key="7">
    <source>
        <dbReference type="ARBA" id="ARBA00023196"/>
    </source>
</evidence>
<keyword evidence="8" id="KW-0066">ATP synthesis</keyword>
<dbReference type="NCBIfam" id="TIGR01146">
    <property type="entry name" value="ATPsyn_F1gamma"/>
    <property type="match status" value="1"/>
</dbReference>
<proteinExistence type="inferred from homology"/>
<evidence type="ECO:0000256" key="3">
    <source>
        <dbReference type="ARBA" id="ARBA00022448"/>
    </source>
</evidence>
<evidence type="ECO:0000256" key="8">
    <source>
        <dbReference type="ARBA" id="ARBA00023310"/>
    </source>
</evidence>
<dbReference type="Gene3D" id="1.10.287.80">
    <property type="entry name" value="ATP synthase, gamma subunit, helix hairpin domain"/>
    <property type="match status" value="1"/>
</dbReference>
<sequence length="256" mass="28586">RRIKGIQSTAKITRAMEMIATLKMKRAQERGLAGRPYSDKITQVLADLAALSRGTEAPHPLLQSRPVSKIAVVHITPDRGLCGGLNTNLSRKTGSFILEQDMPVTLITVGRKGRDFMRRHARDIRAEFTRLGDKPSLLDTLPISRIVIDDYTEGVVDQVYLVYAQFVSTMVQKPIMKQILPVEPAEIPQAQNVDYIYEPGPAAVLGELLPRFVEMQVYHAILESIASEQSARMVAMRNATDNANELIEDLSLMYNK</sequence>